<evidence type="ECO:0000256" key="3">
    <source>
        <dbReference type="ARBA" id="ARBA00011422"/>
    </source>
</evidence>
<dbReference type="STRING" id="1661398.A0A482W5J4"/>
<dbReference type="InterPro" id="IPR016024">
    <property type="entry name" value="ARM-type_fold"/>
</dbReference>
<dbReference type="OrthoDB" id="2016913at2759"/>
<dbReference type="InterPro" id="IPR058537">
    <property type="entry name" value="TPR_TNPO3_IPO13_4th"/>
</dbReference>
<dbReference type="Gene3D" id="1.25.10.10">
    <property type="entry name" value="Leucine-rich Repeat Variant"/>
    <property type="match status" value="1"/>
</dbReference>
<dbReference type="EMBL" id="QDEB01026372">
    <property type="protein sequence ID" value="RZC40401.1"/>
    <property type="molecule type" value="Genomic_DNA"/>
</dbReference>
<evidence type="ECO:0000256" key="8">
    <source>
        <dbReference type="ARBA" id="ARBA00023242"/>
    </source>
</evidence>
<dbReference type="GO" id="GO:0005634">
    <property type="term" value="C:nucleus"/>
    <property type="evidence" value="ECO:0007669"/>
    <property type="project" value="UniProtKB-SubCell"/>
</dbReference>
<evidence type="ECO:0000259" key="9">
    <source>
        <dbReference type="PROSITE" id="PS50166"/>
    </source>
</evidence>
<dbReference type="Pfam" id="PF08389">
    <property type="entry name" value="Xpo1"/>
    <property type="match status" value="1"/>
</dbReference>
<dbReference type="InterPro" id="IPR057942">
    <property type="entry name" value="TPR_TNPO3_IPO13_3rd"/>
</dbReference>
<reference evidence="10 11" key="1">
    <citation type="submission" date="2017-03" db="EMBL/GenBank/DDBJ databases">
        <title>Genome of the blue death feigning beetle - Asbolus verrucosus.</title>
        <authorList>
            <person name="Rider S.D."/>
        </authorList>
    </citation>
    <scope>NUCLEOTIDE SEQUENCE [LARGE SCALE GENOMIC DNA]</scope>
    <source>
        <strain evidence="10">Butters</strain>
        <tissue evidence="10">Head and leg muscle</tissue>
    </source>
</reference>
<evidence type="ECO:0000313" key="11">
    <source>
        <dbReference type="Proteomes" id="UP000292052"/>
    </source>
</evidence>
<comment type="subcellular location">
    <subcellularLocation>
        <location evidence="1">Nucleus</location>
    </subcellularLocation>
</comment>
<keyword evidence="7" id="KW-0653">Protein transport</keyword>
<comment type="similarity">
    <text evidence="2">Belongs to the importin beta family.</text>
</comment>
<comment type="subunit">
    <text evidence="3">Interacts with UBC9, RAN, RBM8A, eIF-1A and PAX6.</text>
</comment>
<sequence>MEYTTDNLEKAVTLFYRTEAGQQAEAHQWLTEAQNSPQAWSFVWELLSPHRNSEVQFFAATTLHTKLLKHWNEVPEDHYELLKKRILEAIINYAMGPKIVLNRLCITLSAYIIHTVPSHWPNAFEELVSSFQPQHLPNVEPERVIWILLEILTVIPEEFQSTLLALSQRMRVRTVLQDVSKDILKVVEMCLMPLPSAGFDMSNLTTYLNAARCASAWIQLGGLNIDDCTSVMNLNKVDPECMSSEEMELTEVTVEALTAIIQHPHTNRYKNHVMKCSADMLYKFEKILECERNSPECNKDIVANLYGLLVTIADVHSKMFINNLKSENPEEQRISFDFFNSILKCTNLPGLYPVDESSSTLTFGFWYTLQDDILSLETAECAQLLLMIKPYYRDLVCIMLRKSMYPLNEDGDWSLDDKEVFRCYRQDIADTFIYCYNVLNLEMLDILNSKLIEALHKNNTTGVPPPIQWNEVETCLHAFGAIAESIELENLYLPKLMITIKDIPFGDLHKKVMASALETVGSYSDWITEHPEMLENVLPLVISALDKPEVATSATMALKDLTHSCQKYLLPYADHILIAAQSALQGGALKLAECSRLMYSIGKVLSILPVPRIMEYLNIILAPSFKEMQEFINVEPSPAVKTSLITRLKVLSALFNSLCVKKNQTQILEQPSVLVMQNTMPLYKVIGEKYCTSNDVMEELSILFKYVVTTLQEDCTPLINDILQLVVTVYRECPQSNILMVAKTVRFFSYVVIMFGNEEEFRAITHQLLHEIVSTTLQMCAQLNSANQLAEKTDVLEGFFAMMAQLFKKIPQVVFASGIDTAALFQCAVLCLSLPEAQTLKLCTSFLVNFISQSRDTAQANVVQNYGESLVLRILLNLGSTAPRSSVDIFSDLLLALNKKYCDNLSRWLNSLLAQEDFPSPRISRQQKENFIRLVLREKANKRKLCDSVLEFTLICRGILREDPNM</sequence>
<dbReference type="GO" id="GO:0031267">
    <property type="term" value="F:small GTPase binding"/>
    <property type="evidence" value="ECO:0007669"/>
    <property type="project" value="InterPro"/>
</dbReference>
<protein>
    <recommendedName>
        <fullName evidence="4">Importin-13</fullName>
    </recommendedName>
</protein>
<dbReference type="InterPro" id="IPR013598">
    <property type="entry name" value="Exportin-1/Importin-b-like"/>
</dbReference>
<dbReference type="PROSITE" id="PS50166">
    <property type="entry name" value="IMPORTIN_B_NT"/>
    <property type="match status" value="1"/>
</dbReference>
<evidence type="ECO:0000256" key="5">
    <source>
        <dbReference type="ARBA" id="ARBA00022448"/>
    </source>
</evidence>
<name>A0A482W5J4_ASBVE</name>
<accession>A0A482W5J4</accession>
<dbReference type="InterPro" id="IPR011989">
    <property type="entry name" value="ARM-like"/>
</dbReference>
<evidence type="ECO:0000313" key="10">
    <source>
        <dbReference type="EMBL" id="RZC40401.1"/>
    </source>
</evidence>
<evidence type="ECO:0000256" key="1">
    <source>
        <dbReference type="ARBA" id="ARBA00004123"/>
    </source>
</evidence>
<dbReference type="Pfam" id="PF18806">
    <property type="entry name" value="Importin_rep_3"/>
    <property type="match status" value="1"/>
</dbReference>
<dbReference type="Pfam" id="PF24139">
    <property type="entry name" value="TPR_TNPO3_IPO13_4th"/>
    <property type="match status" value="1"/>
</dbReference>
<feature type="domain" description="Importin N-terminal" evidence="9">
    <location>
        <begin position="26"/>
        <end position="92"/>
    </location>
</feature>
<dbReference type="InterPro" id="IPR040520">
    <property type="entry name" value="Importin_rep_3"/>
</dbReference>
<dbReference type="SUPFAM" id="SSF48371">
    <property type="entry name" value="ARM repeat"/>
    <property type="match status" value="1"/>
</dbReference>
<dbReference type="InterPro" id="IPR040709">
    <property type="entry name" value="Importin_rep_1"/>
</dbReference>
<keyword evidence="11" id="KW-1185">Reference proteome</keyword>
<organism evidence="10 11">
    <name type="scientific">Asbolus verrucosus</name>
    <name type="common">Desert ironclad beetle</name>
    <dbReference type="NCBI Taxonomy" id="1661398"/>
    <lineage>
        <taxon>Eukaryota</taxon>
        <taxon>Metazoa</taxon>
        <taxon>Ecdysozoa</taxon>
        <taxon>Arthropoda</taxon>
        <taxon>Hexapoda</taxon>
        <taxon>Insecta</taxon>
        <taxon>Pterygota</taxon>
        <taxon>Neoptera</taxon>
        <taxon>Endopterygota</taxon>
        <taxon>Coleoptera</taxon>
        <taxon>Polyphaga</taxon>
        <taxon>Cucujiformia</taxon>
        <taxon>Tenebrionidae</taxon>
        <taxon>Pimeliinae</taxon>
        <taxon>Asbolus</taxon>
    </lineage>
</organism>
<proteinExistence type="inferred from homology"/>
<keyword evidence="6" id="KW-0677">Repeat</keyword>
<keyword evidence="5" id="KW-0813">Transport</keyword>
<dbReference type="SMART" id="SM00913">
    <property type="entry name" value="IBN_N"/>
    <property type="match status" value="1"/>
</dbReference>
<dbReference type="Proteomes" id="UP000292052">
    <property type="component" value="Unassembled WGS sequence"/>
</dbReference>
<dbReference type="GO" id="GO:0006606">
    <property type="term" value="P:protein import into nucleus"/>
    <property type="evidence" value="ECO:0007669"/>
    <property type="project" value="TreeGrafter"/>
</dbReference>
<dbReference type="InterPro" id="IPR001494">
    <property type="entry name" value="Importin-beta_N"/>
</dbReference>
<keyword evidence="8" id="KW-0539">Nucleus</keyword>
<dbReference type="Pfam" id="PF03810">
    <property type="entry name" value="IBN_N"/>
    <property type="match status" value="1"/>
</dbReference>
<gene>
    <name evidence="10" type="ORF">BDFB_001118</name>
</gene>
<evidence type="ECO:0000256" key="2">
    <source>
        <dbReference type="ARBA" id="ARBA00007991"/>
    </source>
</evidence>
<dbReference type="Pfam" id="PF24140">
    <property type="entry name" value="TPR_TNPO3_IPO13_3rd"/>
    <property type="match status" value="1"/>
</dbReference>
<dbReference type="FunFam" id="1.25.10.10:FF:000758">
    <property type="entry name" value="Cadmus, isoform A"/>
    <property type="match status" value="1"/>
</dbReference>
<evidence type="ECO:0000256" key="6">
    <source>
        <dbReference type="ARBA" id="ARBA00022737"/>
    </source>
</evidence>
<dbReference type="PANTHER" id="PTHR12363:SF33">
    <property type="entry name" value="IMPORTIN-13"/>
    <property type="match status" value="1"/>
</dbReference>
<comment type="caution">
    <text evidence="10">The sequence shown here is derived from an EMBL/GenBank/DDBJ whole genome shotgun (WGS) entry which is preliminary data.</text>
</comment>
<dbReference type="Pfam" id="PF18773">
    <property type="entry name" value="Importin_rep"/>
    <property type="match status" value="1"/>
</dbReference>
<evidence type="ECO:0000256" key="7">
    <source>
        <dbReference type="ARBA" id="ARBA00022927"/>
    </source>
</evidence>
<dbReference type="GO" id="GO:0005737">
    <property type="term" value="C:cytoplasm"/>
    <property type="evidence" value="ECO:0007669"/>
    <property type="project" value="TreeGrafter"/>
</dbReference>
<evidence type="ECO:0000256" key="4">
    <source>
        <dbReference type="ARBA" id="ARBA00016020"/>
    </source>
</evidence>
<dbReference type="AlphaFoldDB" id="A0A482W5J4"/>
<dbReference type="InterPro" id="IPR051345">
    <property type="entry name" value="Importin_beta-like_NTR"/>
</dbReference>
<feature type="non-terminal residue" evidence="10">
    <location>
        <position position="966"/>
    </location>
</feature>
<dbReference type="PANTHER" id="PTHR12363">
    <property type="entry name" value="TRANSPORTIN 3 AND IMPORTIN 13"/>
    <property type="match status" value="1"/>
</dbReference>